<keyword evidence="2" id="KW-1185">Reference proteome</keyword>
<accession>A0A5C4RV75</accession>
<dbReference type="EMBL" id="SMDR01000001">
    <property type="protein sequence ID" value="TNJ34741.1"/>
    <property type="molecule type" value="Genomic_DNA"/>
</dbReference>
<protein>
    <recommendedName>
        <fullName evidence="3">STAS/SEC14 domain-containing protein</fullName>
    </recommendedName>
</protein>
<evidence type="ECO:0008006" key="3">
    <source>
        <dbReference type="Google" id="ProtNLM"/>
    </source>
</evidence>
<dbReference type="Proteomes" id="UP000305760">
    <property type="component" value="Unassembled WGS sequence"/>
</dbReference>
<comment type="caution">
    <text evidence="1">The sequence shown here is derived from an EMBL/GenBank/DDBJ whole genome shotgun (WGS) entry which is preliminary data.</text>
</comment>
<evidence type="ECO:0000313" key="1">
    <source>
        <dbReference type="EMBL" id="TNJ34741.1"/>
    </source>
</evidence>
<evidence type="ECO:0000313" key="2">
    <source>
        <dbReference type="Proteomes" id="UP000305760"/>
    </source>
</evidence>
<proteinExistence type="predicted"/>
<dbReference type="OrthoDB" id="5966252at2"/>
<gene>
    <name evidence="1" type="ORF">E1B00_02880</name>
</gene>
<dbReference type="RefSeq" id="WP_139445423.1">
    <property type="nucleotide sequence ID" value="NZ_SMDR01000001.1"/>
</dbReference>
<reference evidence="1 2" key="1">
    <citation type="submission" date="2019-03" db="EMBL/GenBank/DDBJ databases">
        <title>Arenimonas daejeonensis sp. nov., isolated from compost.</title>
        <authorList>
            <person name="Jeon C.O."/>
        </authorList>
    </citation>
    <scope>NUCLEOTIDE SEQUENCE [LARGE SCALE GENOMIC DNA]</scope>
    <source>
        <strain evidence="1 2">R29</strain>
    </source>
</reference>
<dbReference type="AlphaFoldDB" id="A0A5C4RV75"/>
<organism evidence="1 2">
    <name type="scientific">Arenimonas terrae</name>
    <dbReference type="NCBI Taxonomy" id="2546226"/>
    <lineage>
        <taxon>Bacteria</taxon>
        <taxon>Pseudomonadati</taxon>
        <taxon>Pseudomonadota</taxon>
        <taxon>Gammaproteobacteria</taxon>
        <taxon>Lysobacterales</taxon>
        <taxon>Lysobacteraceae</taxon>
        <taxon>Arenimonas</taxon>
    </lineage>
</organism>
<sequence length="129" mass="14689">MISLPDDIHLVFEDRNGYLYAQVTGPRDSHQISLAYWSRVAEQVRKRNVRKLLVHENLGDHEDQRDISSMIDALIAMGLDRIQVAFVVGRIELVPEMEHGEILALERGANGRVFGSVAMAERWLRHGSQ</sequence>
<name>A0A5C4RV75_9GAMM</name>